<dbReference type="HOGENOM" id="CLU_507147_0_0_1"/>
<feature type="region of interest" description="Disordered" evidence="1">
    <location>
        <begin position="416"/>
        <end position="490"/>
    </location>
</feature>
<dbReference type="Proteomes" id="UP000030752">
    <property type="component" value="Unassembled WGS sequence"/>
</dbReference>
<sequence>MAVTDSALRTLLSRRTPRLAKGVKKGDQRASGSLQTTFPSVFSTSYVEGVLSRASLVPSISKALGAFCARTAPHQSAGFQSIFEAKTTANDPTTPIANISHVSINNGTGTQLWMALLSKISAPQRDAVLSAIACAPRTSDLSELYQLSDADSVDRSLEQIQIAQQEGQCINNTISHYTNPVEYAEEARDFDLNSLHTELQTWDLTVLSGTQPHFCNSHTFVEQAEKSILLLSSSDEWMSHRNTTPASSQSSTLSSDIFPYVEHTSSYEGGNQIGSCNMWDKLIGPCAKLTQSETRADPLHDPMLFGRLGLQQYEIYPEDLHVTVAAIENNAKGYDISGSEVDLLLPSSPDTRPADSLHGIVSTFHKNSDLPVTSDSFNQELFYPDFQSDCNLFGTQVEVMHLGKTLAHLQAMSTPSAAATANQPDRPIGGLDQRNTANADGEACLPSSPSRPFVKRASTVSMGSSTISDSPGRRSSLLKRLSRRTSKSSKHEDLAMMEFDIGNLQGRNIELKRRKTLDDYNINDEQIRDEDDEMIFV</sequence>
<dbReference type="VEuPathDB" id="FungiDB:HMPREF1541_04529"/>
<proteinExistence type="predicted"/>
<feature type="compositionally biased region" description="Basic residues" evidence="1">
    <location>
        <begin position="476"/>
        <end position="488"/>
    </location>
</feature>
<dbReference type="InParanoid" id="W2RWT6"/>
<dbReference type="STRING" id="1220924.W2RWT6"/>
<feature type="compositionally biased region" description="Polar residues" evidence="1">
    <location>
        <begin position="458"/>
        <end position="469"/>
    </location>
</feature>
<dbReference type="eggNOG" id="ENOG502TADI">
    <property type="taxonomic scope" value="Eukaryota"/>
</dbReference>
<evidence type="ECO:0000313" key="3">
    <source>
        <dbReference type="Proteomes" id="UP000030752"/>
    </source>
</evidence>
<dbReference type="EMBL" id="KB822720">
    <property type="protein sequence ID" value="ETN40253.1"/>
    <property type="molecule type" value="Genomic_DNA"/>
</dbReference>
<gene>
    <name evidence="2" type="ORF">HMPREF1541_04529</name>
</gene>
<evidence type="ECO:0000313" key="2">
    <source>
        <dbReference type="EMBL" id="ETN40253.1"/>
    </source>
</evidence>
<reference evidence="2 3" key="1">
    <citation type="submission" date="2013-03" db="EMBL/GenBank/DDBJ databases">
        <title>The Genome Sequence of Phialophora europaea CBS 101466.</title>
        <authorList>
            <consortium name="The Broad Institute Genomics Platform"/>
            <person name="Cuomo C."/>
            <person name="de Hoog S."/>
            <person name="Gorbushina A."/>
            <person name="Walker B."/>
            <person name="Young S.K."/>
            <person name="Zeng Q."/>
            <person name="Gargeya S."/>
            <person name="Fitzgerald M."/>
            <person name="Haas B."/>
            <person name="Abouelleil A."/>
            <person name="Allen A.W."/>
            <person name="Alvarado L."/>
            <person name="Arachchi H.M."/>
            <person name="Berlin A.M."/>
            <person name="Chapman S.B."/>
            <person name="Gainer-Dewar J."/>
            <person name="Goldberg J."/>
            <person name="Griggs A."/>
            <person name="Gujja S."/>
            <person name="Hansen M."/>
            <person name="Howarth C."/>
            <person name="Imamovic A."/>
            <person name="Ireland A."/>
            <person name="Larimer J."/>
            <person name="McCowan C."/>
            <person name="Murphy C."/>
            <person name="Pearson M."/>
            <person name="Poon T.W."/>
            <person name="Priest M."/>
            <person name="Roberts A."/>
            <person name="Saif S."/>
            <person name="Shea T."/>
            <person name="Sisk P."/>
            <person name="Sykes S."/>
            <person name="Wortman J."/>
            <person name="Nusbaum C."/>
            <person name="Birren B."/>
        </authorList>
    </citation>
    <scope>NUCLEOTIDE SEQUENCE [LARGE SCALE GENOMIC DNA]</scope>
    <source>
        <strain evidence="2 3">CBS 101466</strain>
    </source>
</reference>
<evidence type="ECO:0000256" key="1">
    <source>
        <dbReference type="SAM" id="MobiDB-lite"/>
    </source>
</evidence>
<dbReference type="AlphaFoldDB" id="W2RWT6"/>
<dbReference type="OrthoDB" id="4112397at2759"/>
<organism evidence="2 3">
    <name type="scientific">Cyphellophora europaea (strain CBS 101466)</name>
    <name type="common">Phialophora europaea</name>
    <dbReference type="NCBI Taxonomy" id="1220924"/>
    <lineage>
        <taxon>Eukaryota</taxon>
        <taxon>Fungi</taxon>
        <taxon>Dikarya</taxon>
        <taxon>Ascomycota</taxon>
        <taxon>Pezizomycotina</taxon>
        <taxon>Eurotiomycetes</taxon>
        <taxon>Chaetothyriomycetidae</taxon>
        <taxon>Chaetothyriales</taxon>
        <taxon>Cyphellophoraceae</taxon>
        <taxon>Cyphellophora</taxon>
    </lineage>
</organism>
<dbReference type="GeneID" id="19971868"/>
<protein>
    <submittedName>
        <fullName evidence="2">Uncharacterized protein</fullName>
    </submittedName>
</protein>
<name>W2RWT6_CYPE1</name>
<accession>W2RWT6</accession>
<keyword evidence="3" id="KW-1185">Reference proteome</keyword>
<dbReference type="RefSeq" id="XP_008717096.1">
    <property type="nucleotide sequence ID" value="XM_008718874.1"/>
</dbReference>